<evidence type="ECO:0000256" key="3">
    <source>
        <dbReference type="ARBA" id="ARBA00022729"/>
    </source>
</evidence>
<dbReference type="eggNOG" id="COG0683">
    <property type="taxonomic scope" value="Bacteria"/>
</dbReference>
<dbReference type="OrthoDB" id="9783240at2"/>
<dbReference type="PANTHER" id="PTHR30483:SF37">
    <property type="entry name" value="ABC TRANSPORTER SUBSTRATE-BINDING PROTEIN"/>
    <property type="match status" value="1"/>
</dbReference>
<accession>A0LKL5</accession>
<dbReference type="PRINTS" id="PR00337">
    <property type="entry name" value="LEUILEVALBP"/>
</dbReference>
<dbReference type="Pfam" id="PF13458">
    <property type="entry name" value="Peripla_BP_6"/>
    <property type="match status" value="1"/>
</dbReference>
<evidence type="ECO:0000313" key="7">
    <source>
        <dbReference type="EMBL" id="ABK17967.1"/>
    </source>
</evidence>
<evidence type="ECO:0000256" key="5">
    <source>
        <dbReference type="SAM" id="MobiDB-lite"/>
    </source>
</evidence>
<keyword evidence="7" id="KW-0675">Receptor</keyword>
<evidence type="ECO:0000313" key="8">
    <source>
        <dbReference type="Proteomes" id="UP000001784"/>
    </source>
</evidence>
<dbReference type="InterPro" id="IPR000709">
    <property type="entry name" value="Leu_Ile_Val-bd"/>
</dbReference>
<reference evidence="7 8" key="1">
    <citation type="submission" date="2006-10" db="EMBL/GenBank/DDBJ databases">
        <title>Complete sequence of Syntrophobacter fumaroxidans MPOB.</title>
        <authorList>
            <consortium name="US DOE Joint Genome Institute"/>
            <person name="Copeland A."/>
            <person name="Lucas S."/>
            <person name="Lapidus A."/>
            <person name="Barry K."/>
            <person name="Detter J.C."/>
            <person name="Glavina del Rio T."/>
            <person name="Hammon N."/>
            <person name="Israni S."/>
            <person name="Pitluck S."/>
            <person name="Goltsman E.G."/>
            <person name="Martinez M."/>
            <person name="Schmutz J."/>
            <person name="Larimer F."/>
            <person name="Land M."/>
            <person name="Hauser L."/>
            <person name="Kyrpides N."/>
            <person name="Kim E."/>
            <person name="Boone D.R."/>
            <person name="Brockman F."/>
            <person name="Culley D."/>
            <person name="Ferry J."/>
            <person name="Gunsalus R."/>
            <person name="McInerney M.J."/>
            <person name="Morrison M."/>
            <person name="Plugge C."/>
            <person name="Rohlin L."/>
            <person name="Scholten J."/>
            <person name="Sieber J."/>
            <person name="Stams A.J.M."/>
            <person name="Worm P."/>
            <person name="Henstra A.M."/>
            <person name="Richardson P."/>
        </authorList>
    </citation>
    <scope>NUCLEOTIDE SEQUENCE [LARGE SCALE GENOMIC DNA]</scope>
    <source>
        <strain evidence="8">DSM 10017 / MPOB</strain>
    </source>
</reference>
<organism evidence="7 8">
    <name type="scientific">Syntrophobacter fumaroxidans (strain DSM 10017 / MPOB)</name>
    <dbReference type="NCBI Taxonomy" id="335543"/>
    <lineage>
        <taxon>Bacteria</taxon>
        <taxon>Pseudomonadati</taxon>
        <taxon>Thermodesulfobacteriota</taxon>
        <taxon>Syntrophobacteria</taxon>
        <taxon>Syntrophobacterales</taxon>
        <taxon>Syntrophobacteraceae</taxon>
        <taxon>Syntrophobacter</taxon>
    </lineage>
</organism>
<dbReference type="InterPro" id="IPR051010">
    <property type="entry name" value="BCAA_transport"/>
</dbReference>
<evidence type="ECO:0000256" key="4">
    <source>
        <dbReference type="ARBA" id="ARBA00022970"/>
    </source>
</evidence>
<dbReference type="GO" id="GO:0006865">
    <property type="term" value="P:amino acid transport"/>
    <property type="evidence" value="ECO:0007669"/>
    <property type="project" value="UniProtKB-KW"/>
</dbReference>
<dbReference type="HOGENOM" id="CLU_027128_6_2_7"/>
<proteinExistence type="inferred from homology"/>
<dbReference type="InterPro" id="IPR028082">
    <property type="entry name" value="Peripla_BP_I"/>
</dbReference>
<dbReference type="CDD" id="cd06345">
    <property type="entry name" value="PBP1_ABC_ligand_binding-like"/>
    <property type="match status" value="1"/>
</dbReference>
<comment type="similarity">
    <text evidence="1">Belongs to the leucine-binding protein family.</text>
</comment>
<dbReference type="InParanoid" id="A0LKL5"/>
<keyword evidence="8" id="KW-1185">Reference proteome</keyword>
<evidence type="ECO:0000256" key="2">
    <source>
        <dbReference type="ARBA" id="ARBA00022448"/>
    </source>
</evidence>
<dbReference type="SUPFAM" id="SSF53822">
    <property type="entry name" value="Periplasmic binding protein-like I"/>
    <property type="match status" value="1"/>
</dbReference>
<keyword evidence="2" id="KW-0813">Transport</keyword>
<feature type="compositionally biased region" description="Basic and acidic residues" evidence="5">
    <location>
        <begin position="1"/>
        <end position="11"/>
    </location>
</feature>
<dbReference type="Proteomes" id="UP000001784">
    <property type="component" value="Chromosome"/>
</dbReference>
<protein>
    <submittedName>
        <fullName evidence="7">Extracellular ligand-binding receptor</fullName>
    </submittedName>
</protein>
<dbReference type="STRING" id="335543.Sfum_2285"/>
<dbReference type="EMBL" id="CP000478">
    <property type="protein sequence ID" value="ABK17967.1"/>
    <property type="molecule type" value="Genomic_DNA"/>
</dbReference>
<evidence type="ECO:0000259" key="6">
    <source>
        <dbReference type="Pfam" id="PF13458"/>
    </source>
</evidence>
<evidence type="ECO:0000256" key="1">
    <source>
        <dbReference type="ARBA" id="ARBA00010062"/>
    </source>
</evidence>
<dbReference type="AlphaFoldDB" id="A0LKL5"/>
<keyword evidence="4" id="KW-0029">Amino-acid transport</keyword>
<dbReference type="PANTHER" id="PTHR30483">
    <property type="entry name" value="LEUCINE-SPECIFIC-BINDING PROTEIN"/>
    <property type="match status" value="1"/>
</dbReference>
<sequence length="417" mass="45490" precursor="true">MRFSARREGREQPSVIDKGGREMRGNGKSLWILALIVGLVLAGGPVWAQDTVKVGVVGPRTGTAAATGKAFEEGIKLATDYVNAKGGVLGKKLEIVFEDTAGAPDKAASGFERLVTRDKVALVLGESHSSSALAEIEVAERFKVPFIVVEAWADPITAKNYRYVFRAGPSNTGVVNESIAKWVVSEKFKKAYIVAENTDWGLGIAELSKAALTKANIPFEMLVTERQSQDHYTELNKIKAFDPDVVLAYIYGTGLHYFVAQAGEVKLTPKAIVLDGAGPPSLWPDYWKNVGDYGDLECFVSSMHEKVELTKLATEFRQAYVKAFGGPPTDYKSRSIYDSILIAADAINRAKSTDPEKLVEALEKTSLEVTRGTVKFGLEKGGTTYHQWEPPMLIVQWQAKQQVVLYPAAAATGKLKK</sequence>
<feature type="domain" description="Leucine-binding protein" evidence="6">
    <location>
        <begin position="51"/>
        <end position="400"/>
    </location>
</feature>
<dbReference type="Gene3D" id="3.40.50.2300">
    <property type="match status" value="2"/>
</dbReference>
<gene>
    <name evidence="7" type="ordered locus">Sfum_2285</name>
</gene>
<dbReference type="InterPro" id="IPR028081">
    <property type="entry name" value="Leu-bd"/>
</dbReference>
<name>A0LKL5_SYNFM</name>
<dbReference type="KEGG" id="sfu:Sfum_2285"/>
<keyword evidence="3" id="KW-0732">Signal</keyword>
<feature type="region of interest" description="Disordered" evidence="5">
    <location>
        <begin position="1"/>
        <end position="21"/>
    </location>
</feature>